<dbReference type="Gene3D" id="3.40.640.10">
    <property type="entry name" value="Type I PLP-dependent aspartate aminotransferase-like (Major domain)"/>
    <property type="match status" value="1"/>
</dbReference>
<keyword evidence="3 6" id="KW-0032">Aminotransferase</keyword>
<feature type="domain" description="Aminotransferase class I/classII large" evidence="7">
    <location>
        <begin position="31"/>
        <end position="389"/>
    </location>
</feature>
<name>A0A136Q704_9FIRM</name>
<dbReference type="GO" id="GO:0030170">
    <property type="term" value="F:pyridoxal phosphate binding"/>
    <property type="evidence" value="ECO:0007669"/>
    <property type="project" value="InterPro"/>
</dbReference>
<dbReference type="AlphaFoldDB" id="A0A136Q704"/>
<dbReference type="InterPro" id="IPR015424">
    <property type="entry name" value="PyrdxlP-dep_Trfase"/>
</dbReference>
<dbReference type="Gene3D" id="3.90.1150.10">
    <property type="entry name" value="Aspartate Aminotransferase, domain 1"/>
    <property type="match status" value="1"/>
</dbReference>
<proteinExistence type="inferred from homology"/>
<dbReference type="RefSeq" id="WP_066523040.1">
    <property type="nucleotide sequence ID" value="NZ_CABMOF010000012.1"/>
</dbReference>
<dbReference type="InterPro" id="IPR015421">
    <property type="entry name" value="PyrdxlP-dep_Trfase_major"/>
</dbReference>
<comment type="caution">
    <text evidence="8">The sequence shown here is derived from an EMBL/GenBank/DDBJ whole genome shotgun (WGS) entry which is preliminary data.</text>
</comment>
<evidence type="ECO:0000259" key="7">
    <source>
        <dbReference type="Pfam" id="PF00155"/>
    </source>
</evidence>
<keyword evidence="9" id="KW-1185">Reference proteome</keyword>
<dbReference type="EMBL" id="LSZW01000046">
    <property type="protein sequence ID" value="KXK66384.1"/>
    <property type="molecule type" value="Genomic_DNA"/>
</dbReference>
<evidence type="ECO:0000256" key="4">
    <source>
        <dbReference type="ARBA" id="ARBA00022679"/>
    </source>
</evidence>
<dbReference type="CDD" id="cd00609">
    <property type="entry name" value="AAT_like"/>
    <property type="match status" value="1"/>
</dbReference>
<keyword evidence="4 6" id="KW-0808">Transferase</keyword>
<dbReference type="Pfam" id="PF00155">
    <property type="entry name" value="Aminotran_1_2"/>
    <property type="match status" value="1"/>
</dbReference>
<dbReference type="InterPro" id="IPR004838">
    <property type="entry name" value="NHTrfase_class1_PyrdxlP-BS"/>
</dbReference>
<evidence type="ECO:0000256" key="5">
    <source>
        <dbReference type="ARBA" id="ARBA00022898"/>
    </source>
</evidence>
<evidence type="ECO:0000256" key="3">
    <source>
        <dbReference type="ARBA" id="ARBA00022576"/>
    </source>
</evidence>
<dbReference type="KEGG" id="cmiu:B1H56_14150"/>
<dbReference type="GO" id="GO:0008483">
    <property type="term" value="F:transaminase activity"/>
    <property type="evidence" value="ECO:0007669"/>
    <property type="project" value="UniProtKB-KW"/>
</dbReference>
<evidence type="ECO:0000313" key="9">
    <source>
        <dbReference type="Proteomes" id="UP000070366"/>
    </source>
</evidence>
<comment type="similarity">
    <text evidence="2 6">Belongs to the class-I pyridoxal-phosphate-dependent aminotransferase family.</text>
</comment>
<comment type="cofactor">
    <cofactor evidence="1 6">
        <name>pyridoxal 5'-phosphate</name>
        <dbReference type="ChEBI" id="CHEBI:597326"/>
    </cofactor>
</comment>
<evidence type="ECO:0000256" key="6">
    <source>
        <dbReference type="RuleBase" id="RU000481"/>
    </source>
</evidence>
<evidence type="ECO:0000313" key="8">
    <source>
        <dbReference type="EMBL" id="KXK66384.1"/>
    </source>
</evidence>
<evidence type="ECO:0000256" key="1">
    <source>
        <dbReference type="ARBA" id="ARBA00001933"/>
    </source>
</evidence>
<gene>
    <name evidence="8" type="ORF">HMPREF3293_00790</name>
</gene>
<dbReference type="FunFam" id="3.40.640.10:FF:000033">
    <property type="entry name" value="Aspartate aminotransferase"/>
    <property type="match status" value="1"/>
</dbReference>
<sequence>MQLSEKALAISPSLTLKITAMAKEMKARGLDVVGFGAGEPDFDTPQHIKDAAVEAIRIGMTKYTPASGTLELKKAVCANLKRNHGLSYEPNQIVISNGAKHSLFNTFQAIVNPGDEVLVIAPYWLTYPELVKMAGGVPVYVEAKESNNFEPLAADIEAAVTERTKAIIVNNPSNPCGCIYSQKTLGDIAEIAQKHDFFIVSDEIYGELVYDGNKHLSIANLSDDAYARTILVNGLSKTYAMTGWRIGYTASTPEIAKIMGSYQSHATSNPCSVAQFAGVEALMGPQDEIRKMREEFNERRKLMVKLVNAIDGLSCVTPMGAFYVMMNISKLKGRRLEGKEIKGSVDFAEKLLEKKLTAVIPGAAFGADDFVRLSYAVSRENIEKGIKRIAEFVAMLD</sequence>
<dbReference type="SUPFAM" id="SSF53383">
    <property type="entry name" value="PLP-dependent transferases"/>
    <property type="match status" value="1"/>
</dbReference>
<dbReference type="InterPro" id="IPR050596">
    <property type="entry name" value="AspAT/PAT-like"/>
</dbReference>
<dbReference type="InterPro" id="IPR004839">
    <property type="entry name" value="Aminotransferase_I/II_large"/>
</dbReference>
<organism evidence="8 9">
    <name type="scientific">Christensenella minuta</name>
    <dbReference type="NCBI Taxonomy" id="626937"/>
    <lineage>
        <taxon>Bacteria</taxon>
        <taxon>Bacillati</taxon>
        <taxon>Bacillota</taxon>
        <taxon>Clostridia</taxon>
        <taxon>Christensenellales</taxon>
        <taxon>Christensenellaceae</taxon>
        <taxon>Christensenella</taxon>
    </lineage>
</organism>
<dbReference type="PANTHER" id="PTHR46383">
    <property type="entry name" value="ASPARTATE AMINOTRANSFERASE"/>
    <property type="match status" value="1"/>
</dbReference>
<dbReference type="Proteomes" id="UP000070366">
    <property type="component" value="Unassembled WGS sequence"/>
</dbReference>
<dbReference type="OrthoDB" id="9802328at2"/>
<dbReference type="GO" id="GO:0006520">
    <property type="term" value="P:amino acid metabolic process"/>
    <property type="evidence" value="ECO:0007669"/>
    <property type="project" value="InterPro"/>
</dbReference>
<evidence type="ECO:0000256" key="2">
    <source>
        <dbReference type="ARBA" id="ARBA00007441"/>
    </source>
</evidence>
<reference evidence="8 9" key="1">
    <citation type="submission" date="2016-02" db="EMBL/GenBank/DDBJ databases">
        <authorList>
            <person name="Wen L."/>
            <person name="He K."/>
            <person name="Yang H."/>
        </authorList>
    </citation>
    <scope>NUCLEOTIDE SEQUENCE [LARGE SCALE GENOMIC DNA]</scope>
    <source>
        <strain evidence="8 9">DSM 22607</strain>
    </source>
</reference>
<dbReference type="PATRIC" id="fig|626937.4.peg.775"/>
<protein>
    <recommendedName>
        <fullName evidence="6">Aminotransferase</fullName>
        <ecNumber evidence="6">2.6.1.-</ecNumber>
    </recommendedName>
</protein>
<keyword evidence="5" id="KW-0663">Pyridoxal phosphate</keyword>
<accession>A0A136Q704</accession>
<dbReference type="PROSITE" id="PS00105">
    <property type="entry name" value="AA_TRANSFER_CLASS_1"/>
    <property type="match status" value="1"/>
</dbReference>
<dbReference type="EC" id="2.6.1.-" evidence="6"/>
<dbReference type="STRING" id="626937.HMPREF3293_00790"/>
<dbReference type="PANTHER" id="PTHR46383:SF1">
    <property type="entry name" value="ASPARTATE AMINOTRANSFERASE"/>
    <property type="match status" value="1"/>
</dbReference>
<dbReference type="InterPro" id="IPR015422">
    <property type="entry name" value="PyrdxlP-dep_Trfase_small"/>
</dbReference>